<evidence type="ECO:0000313" key="1">
    <source>
        <dbReference type="EMBL" id="MBB6061911.1"/>
    </source>
</evidence>
<sequence length="122" mass="14566">MEHKRISKQVTENTETIAMMTVIKNELLKEFLQQEDEEDVLKETIKSWLEDPTTTDRTKLRYILSKIEKIDKIQDQIIEKITEKIVRTLLMNREANGLWKQYEPKGGYYTRKAACRMPLFDK</sequence>
<keyword evidence="2" id="KW-1185">Reference proteome</keyword>
<organism evidence="1 2">
    <name type="scientific">Thermosipho japonicus</name>
    <dbReference type="NCBI Taxonomy" id="90323"/>
    <lineage>
        <taxon>Bacteria</taxon>
        <taxon>Thermotogati</taxon>
        <taxon>Thermotogota</taxon>
        <taxon>Thermotogae</taxon>
        <taxon>Thermotogales</taxon>
        <taxon>Fervidobacteriaceae</taxon>
        <taxon>Thermosipho</taxon>
    </lineage>
</organism>
<dbReference type="Proteomes" id="UP000555828">
    <property type="component" value="Unassembled WGS sequence"/>
</dbReference>
<dbReference type="EMBL" id="JACHEX010000001">
    <property type="protein sequence ID" value="MBB6061911.1"/>
    <property type="molecule type" value="Genomic_DNA"/>
</dbReference>
<comment type="caution">
    <text evidence="1">The sequence shown here is derived from an EMBL/GenBank/DDBJ whole genome shotgun (WGS) entry which is preliminary data.</text>
</comment>
<evidence type="ECO:0000313" key="2">
    <source>
        <dbReference type="Proteomes" id="UP000555828"/>
    </source>
</evidence>
<proteinExistence type="predicted"/>
<name>A0A841GTS9_9BACT</name>
<gene>
    <name evidence="1" type="ORF">HNP65_000333</name>
</gene>
<protein>
    <submittedName>
        <fullName evidence="1">Transcriptional regulator of heat shock response</fullName>
    </submittedName>
</protein>
<reference evidence="1 2" key="1">
    <citation type="submission" date="2020-08" db="EMBL/GenBank/DDBJ databases">
        <title>Genomic Encyclopedia of Type Strains, Phase IV (KMG-IV): sequencing the most valuable type-strain genomes for metagenomic binning, comparative biology and taxonomic classification.</title>
        <authorList>
            <person name="Goeker M."/>
        </authorList>
    </citation>
    <scope>NUCLEOTIDE SEQUENCE [LARGE SCALE GENOMIC DNA]</scope>
    <source>
        <strain evidence="1 2">DSM 13481</strain>
    </source>
</reference>
<keyword evidence="1" id="KW-0346">Stress response</keyword>
<dbReference type="AlphaFoldDB" id="A0A841GTS9"/>
<accession>A0A841GTS9</accession>